<organism evidence="1 2">
    <name type="scientific">Gigaspora margarita</name>
    <dbReference type="NCBI Taxonomy" id="4874"/>
    <lineage>
        <taxon>Eukaryota</taxon>
        <taxon>Fungi</taxon>
        <taxon>Fungi incertae sedis</taxon>
        <taxon>Mucoromycota</taxon>
        <taxon>Glomeromycotina</taxon>
        <taxon>Glomeromycetes</taxon>
        <taxon>Diversisporales</taxon>
        <taxon>Gigasporaceae</taxon>
        <taxon>Gigaspora</taxon>
    </lineage>
</organism>
<evidence type="ECO:0000313" key="1">
    <source>
        <dbReference type="EMBL" id="CAG8815815.1"/>
    </source>
</evidence>
<evidence type="ECO:0000313" key="2">
    <source>
        <dbReference type="Proteomes" id="UP000789901"/>
    </source>
</evidence>
<comment type="caution">
    <text evidence="1">The sequence shown here is derived from an EMBL/GenBank/DDBJ whole genome shotgun (WGS) entry which is preliminary data.</text>
</comment>
<dbReference type="EMBL" id="CAJVQB010030620">
    <property type="protein sequence ID" value="CAG8815815.1"/>
    <property type="molecule type" value="Genomic_DNA"/>
</dbReference>
<accession>A0ABN7W454</accession>
<proteinExistence type="predicted"/>
<protein>
    <submittedName>
        <fullName evidence="1">34444_t:CDS:1</fullName>
    </submittedName>
</protein>
<name>A0ABN7W454_GIGMA</name>
<dbReference type="Proteomes" id="UP000789901">
    <property type="component" value="Unassembled WGS sequence"/>
</dbReference>
<gene>
    <name evidence="1" type="ORF">GMARGA_LOCUS26379</name>
</gene>
<reference evidence="1 2" key="1">
    <citation type="submission" date="2021-06" db="EMBL/GenBank/DDBJ databases">
        <authorList>
            <person name="Kallberg Y."/>
            <person name="Tangrot J."/>
            <person name="Rosling A."/>
        </authorList>
    </citation>
    <scope>NUCLEOTIDE SEQUENCE [LARGE SCALE GENOMIC DNA]</scope>
    <source>
        <strain evidence="1 2">120-4 pot B 10/14</strain>
    </source>
</reference>
<sequence>MLVQENFQKRITIDEVPDIYYVSKNFKDSILNQKYVPKSELNNLIDEYLKVLDDLILELQKGQETKDRNKEYKVSVHHQKPINPNQYETNISRICRQSDNEIETVVNIANIINDATKSAKAEKIIHLALQIKVLAQEACLEMPYLPTVTKALNLYFVPESLEKNDGSNSIIEEKVLKEKDSKLDLEDLIDDYLKVVKSWSSEPKESKFESSYPQRLIVKQERTYEWKFKLEADDNDVKFFRKDKNEEDKRVKYKTEKLIGKENLDYACNSWIERVSQLRRIVK</sequence>
<keyword evidence="2" id="KW-1185">Reference proteome</keyword>